<evidence type="ECO:0000256" key="3">
    <source>
        <dbReference type="ARBA" id="ARBA00022833"/>
    </source>
</evidence>
<feature type="domain" description="RING-type" evidence="6">
    <location>
        <begin position="149"/>
        <end position="199"/>
    </location>
</feature>
<keyword evidence="2 4" id="KW-0863">Zinc-finger</keyword>
<dbReference type="PROSITE" id="PS00518">
    <property type="entry name" value="ZF_RING_1"/>
    <property type="match status" value="1"/>
</dbReference>
<feature type="domain" description="B box-type" evidence="7">
    <location>
        <begin position="287"/>
        <end position="324"/>
    </location>
</feature>
<sequence length="640" mass="71526">MTENSMEWPPGLGAKMGSPSRQSDADAPSVASEESSAATSAHADSLRWKAGNLGHLGGILDSDAGAGAAQAVVRTAAATGSLSSRLDSYGFSVLSMAKRDVSEREALPKNVELASFEVCPEVDSLVRQLATGEGEFFDYIDDAPSQVGCVMCKRNLHETALYEGRHEVKVLPCFHSVCAACLQSLASSSDRDCFDCPRCGRRAQKMQALHHYLPHFDLLHVIDSQKVAQSDFLCEECVSGNRAETYCEECIMNLCESCTRQHRRARATTNHILVKLVEQGSEVRNMHRAQYCAIHRTSRYELYCEDCERLICHECARNDHQQHSYKLPSALLIEKHRQRVKDIIEALCNKLLDDQALLKVLSQSIESSELACLQVRSNISAAFDELSSAADARCSELLQNLQANSREPMRALEEEKNRCSTALVDIWCVIDFMEKVNKHGTDVEVLRAKSNLFRDPIGSQKFQEWQDISHAPPPGFERNLVRSWSSSEEYDKMLQSLASFGSVKVSPLAWEMVGGPLKLTHGKTWADVFEESEELQPLRSCEAGDPRVLCAKEHSDSEVEASGAPKRRRRRRRKKAAEDLDNNEPAWVDNLKADSERPEVDTEAEPQKVNLEVTDPRRRRRPRGRGKKKDGREVLLDLAG</sequence>
<dbReference type="Gene3D" id="3.30.160.60">
    <property type="entry name" value="Classic Zinc Finger"/>
    <property type="match status" value="1"/>
</dbReference>
<evidence type="ECO:0000259" key="6">
    <source>
        <dbReference type="PROSITE" id="PS50089"/>
    </source>
</evidence>
<keyword evidence="1" id="KW-0479">Metal-binding</keyword>
<dbReference type="GO" id="GO:0008270">
    <property type="term" value="F:zinc ion binding"/>
    <property type="evidence" value="ECO:0007669"/>
    <property type="project" value="UniProtKB-KW"/>
</dbReference>
<feature type="compositionally biased region" description="Low complexity" evidence="5">
    <location>
        <begin position="25"/>
        <end position="43"/>
    </location>
</feature>
<name>A0AA36I144_9DINO</name>
<evidence type="ECO:0000256" key="5">
    <source>
        <dbReference type="SAM" id="MobiDB-lite"/>
    </source>
</evidence>
<organism evidence="8 9">
    <name type="scientific">Effrenium voratum</name>
    <dbReference type="NCBI Taxonomy" id="2562239"/>
    <lineage>
        <taxon>Eukaryota</taxon>
        <taxon>Sar</taxon>
        <taxon>Alveolata</taxon>
        <taxon>Dinophyceae</taxon>
        <taxon>Suessiales</taxon>
        <taxon>Symbiodiniaceae</taxon>
        <taxon>Effrenium</taxon>
    </lineage>
</organism>
<dbReference type="PANTHER" id="PTHR25462:SF306">
    <property type="entry name" value="TRIPARTITE MOTIF CONTAINING 9"/>
    <property type="match status" value="1"/>
</dbReference>
<dbReference type="GO" id="GO:0061630">
    <property type="term" value="F:ubiquitin protein ligase activity"/>
    <property type="evidence" value="ECO:0007669"/>
    <property type="project" value="TreeGrafter"/>
</dbReference>
<reference evidence="8" key="1">
    <citation type="submission" date="2023-08" db="EMBL/GenBank/DDBJ databases">
        <authorList>
            <person name="Chen Y."/>
            <person name="Shah S."/>
            <person name="Dougan E. K."/>
            <person name="Thang M."/>
            <person name="Chan C."/>
        </authorList>
    </citation>
    <scope>NUCLEOTIDE SEQUENCE</scope>
</reference>
<feature type="domain" description="B box-type" evidence="7">
    <location>
        <begin position="229"/>
        <end position="276"/>
    </location>
</feature>
<feature type="region of interest" description="Disordered" evidence="5">
    <location>
        <begin position="552"/>
        <end position="640"/>
    </location>
</feature>
<evidence type="ECO:0000256" key="4">
    <source>
        <dbReference type="PROSITE-ProRule" id="PRU00024"/>
    </source>
</evidence>
<dbReference type="PROSITE" id="PS50119">
    <property type="entry name" value="ZF_BBOX"/>
    <property type="match status" value="2"/>
</dbReference>
<dbReference type="PANTHER" id="PTHR25462">
    <property type="entry name" value="BONUS, ISOFORM C-RELATED"/>
    <property type="match status" value="1"/>
</dbReference>
<feature type="compositionally biased region" description="Basic residues" evidence="5">
    <location>
        <begin position="565"/>
        <end position="575"/>
    </location>
</feature>
<dbReference type="InterPro" id="IPR013083">
    <property type="entry name" value="Znf_RING/FYVE/PHD"/>
</dbReference>
<evidence type="ECO:0000313" key="8">
    <source>
        <dbReference type="EMBL" id="CAJ1377778.1"/>
    </source>
</evidence>
<evidence type="ECO:0000256" key="2">
    <source>
        <dbReference type="ARBA" id="ARBA00022771"/>
    </source>
</evidence>
<dbReference type="InterPro" id="IPR047153">
    <property type="entry name" value="TRIM45/56/19-like"/>
</dbReference>
<dbReference type="SMART" id="SM00336">
    <property type="entry name" value="BBOX"/>
    <property type="match status" value="2"/>
</dbReference>
<feature type="compositionally biased region" description="Basic and acidic residues" evidence="5">
    <location>
        <begin position="591"/>
        <end position="600"/>
    </location>
</feature>
<protein>
    <submittedName>
        <fullName evidence="8">Uncharacterized protein</fullName>
    </submittedName>
</protein>
<dbReference type="SUPFAM" id="SSF57850">
    <property type="entry name" value="RING/U-box"/>
    <property type="match status" value="1"/>
</dbReference>
<evidence type="ECO:0000313" key="9">
    <source>
        <dbReference type="Proteomes" id="UP001178507"/>
    </source>
</evidence>
<feature type="region of interest" description="Disordered" evidence="5">
    <location>
        <begin position="1"/>
        <end position="43"/>
    </location>
</feature>
<dbReference type="SUPFAM" id="SSF57845">
    <property type="entry name" value="B-box zinc-binding domain"/>
    <property type="match status" value="1"/>
</dbReference>
<dbReference type="Pfam" id="PF00643">
    <property type="entry name" value="zf-B_box"/>
    <property type="match status" value="1"/>
</dbReference>
<dbReference type="AlphaFoldDB" id="A0AA36I144"/>
<accession>A0AA36I144</accession>
<keyword evidence="3" id="KW-0862">Zinc</keyword>
<dbReference type="Proteomes" id="UP001178507">
    <property type="component" value="Unassembled WGS sequence"/>
</dbReference>
<keyword evidence="9" id="KW-1185">Reference proteome</keyword>
<dbReference type="EMBL" id="CAUJNA010000490">
    <property type="protein sequence ID" value="CAJ1377778.1"/>
    <property type="molecule type" value="Genomic_DNA"/>
</dbReference>
<comment type="caution">
    <text evidence="8">The sequence shown here is derived from an EMBL/GenBank/DDBJ whole genome shotgun (WGS) entry which is preliminary data.</text>
</comment>
<feature type="compositionally biased region" description="Basic residues" evidence="5">
    <location>
        <begin position="617"/>
        <end position="629"/>
    </location>
</feature>
<evidence type="ECO:0000259" key="7">
    <source>
        <dbReference type="PROSITE" id="PS50119"/>
    </source>
</evidence>
<feature type="compositionally biased region" description="Basic and acidic residues" evidence="5">
    <location>
        <begin position="630"/>
        <end position="640"/>
    </location>
</feature>
<gene>
    <name evidence="8" type="ORF">EVOR1521_LOCUS6494</name>
</gene>
<dbReference type="InterPro" id="IPR001841">
    <property type="entry name" value="Znf_RING"/>
</dbReference>
<proteinExistence type="predicted"/>
<dbReference type="InterPro" id="IPR017907">
    <property type="entry name" value="Znf_RING_CS"/>
</dbReference>
<dbReference type="PROSITE" id="PS50089">
    <property type="entry name" value="ZF_RING_2"/>
    <property type="match status" value="1"/>
</dbReference>
<dbReference type="InterPro" id="IPR000315">
    <property type="entry name" value="Znf_B-box"/>
</dbReference>
<dbReference type="Gene3D" id="3.30.40.10">
    <property type="entry name" value="Zinc/RING finger domain, C3HC4 (zinc finger)"/>
    <property type="match status" value="1"/>
</dbReference>
<evidence type="ECO:0000256" key="1">
    <source>
        <dbReference type="ARBA" id="ARBA00022723"/>
    </source>
</evidence>